<dbReference type="SUPFAM" id="SSF56935">
    <property type="entry name" value="Porins"/>
    <property type="match status" value="1"/>
</dbReference>
<sequence length="59" mass="6428">MVDLTAGYRWGSFDASVFVHNLTDQRYVVNAFGLSGPNGAEIGSIGDPRTYGVRGRMTF</sequence>
<evidence type="ECO:0000313" key="9">
    <source>
        <dbReference type="Proteomes" id="UP000094172"/>
    </source>
</evidence>
<evidence type="ECO:0000256" key="3">
    <source>
        <dbReference type="ARBA" id="ARBA00022452"/>
    </source>
</evidence>
<dbReference type="AlphaFoldDB" id="A0A1E3VQG7"/>
<evidence type="ECO:0000256" key="2">
    <source>
        <dbReference type="ARBA" id="ARBA00022448"/>
    </source>
</evidence>
<keyword evidence="4 7" id="KW-0812">Transmembrane</keyword>
<dbReference type="InterPro" id="IPR036942">
    <property type="entry name" value="Beta-barrel_TonB_sf"/>
</dbReference>
<comment type="similarity">
    <text evidence="7">Belongs to the TonB-dependent receptor family.</text>
</comment>
<evidence type="ECO:0000256" key="4">
    <source>
        <dbReference type="ARBA" id="ARBA00022692"/>
    </source>
</evidence>
<evidence type="ECO:0000256" key="5">
    <source>
        <dbReference type="ARBA" id="ARBA00023136"/>
    </source>
</evidence>
<dbReference type="Gene3D" id="2.40.170.20">
    <property type="entry name" value="TonB-dependent receptor, beta-barrel domain"/>
    <property type="match status" value="1"/>
</dbReference>
<gene>
    <name evidence="8" type="ORF">AUC70_05770</name>
</gene>
<name>A0A1E3VQG7_9HYPH</name>
<dbReference type="EMBL" id="LPWE01000011">
    <property type="protein sequence ID" value="ODR95206.1"/>
    <property type="molecule type" value="Genomic_DNA"/>
</dbReference>
<keyword evidence="3 7" id="KW-1134">Transmembrane beta strand</keyword>
<protein>
    <submittedName>
        <fullName evidence="8">Uncharacterized protein</fullName>
    </submittedName>
</protein>
<keyword evidence="9" id="KW-1185">Reference proteome</keyword>
<reference evidence="8 9" key="1">
    <citation type="journal article" date="2016" name="Environ. Microbiol.">
        <title>New Methyloceanibacter diversity from North Sea sediments includes methanotroph containing solely the soluble methane monooxygenase.</title>
        <authorList>
            <person name="Vekeman B."/>
            <person name="Kerckhof F.M."/>
            <person name="Cremers G."/>
            <person name="de Vos P."/>
            <person name="Vandamme P."/>
            <person name="Boon N."/>
            <person name="Op den Camp H.J."/>
            <person name="Heylen K."/>
        </authorList>
    </citation>
    <scope>NUCLEOTIDE SEQUENCE [LARGE SCALE GENOMIC DNA]</scope>
    <source>
        <strain evidence="8 9">R-67176</strain>
    </source>
</reference>
<dbReference type="PROSITE" id="PS52016">
    <property type="entry name" value="TONB_DEPENDENT_REC_3"/>
    <property type="match status" value="1"/>
</dbReference>
<evidence type="ECO:0000313" key="8">
    <source>
        <dbReference type="EMBL" id="ODR95206.1"/>
    </source>
</evidence>
<comment type="caution">
    <text evidence="8">The sequence shown here is derived from an EMBL/GenBank/DDBJ whole genome shotgun (WGS) entry which is preliminary data.</text>
</comment>
<dbReference type="GO" id="GO:0009279">
    <property type="term" value="C:cell outer membrane"/>
    <property type="evidence" value="ECO:0007669"/>
    <property type="project" value="UniProtKB-SubCell"/>
</dbReference>
<proteinExistence type="inferred from homology"/>
<evidence type="ECO:0000256" key="6">
    <source>
        <dbReference type="ARBA" id="ARBA00023237"/>
    </source>
</evidence>
<evidence type="ECO:0000256" key="7">
    <source>
        <dbReference type="PROSITE-ProRule" id="PRU01360"/>
    </source>
</evidence>
<keyword evidence="6 7" id="KW-0998">Cell outer membrane</keyword>
<dbReference type="InterPro" id="IPR039426">
    <property type="entry name" value="TonB-dep_rcpt-like"/>
</dbReference>
<keyword evidence="2 7" id="KW-0813">Transport</keyword>
<organism evidence="8 9">
    <name type="scientific">Methyloceanibacter stevinii</name>
    <dbReference type="NCBI Taxonomy" id="1774970"/>
    <lineage>
        <taxon>Bacteria</taxon>
        <taxon>Pseudomonadati</taxon>
        <taxon>Pseudomonadota</taxon>
        <taxon>Alphaproteobacteria</taxon>
        <taxon>Hyphomicrobiales</taxon>
        <taxon>Hyphomicrobiaceae</taxon>
        <taxon>Methyloceanibacter</taxon>
    </lineage>
</organism>
<comment type="subcellular location">
    <subcellularLocation>
        <location evidence="1 7">Cell outer membrane</location>
        <topology evidence="1 7">Multi-pass membrane protein</topology>
    </subcellularLocation>
</comment>
<dbReference type="STRING" id="1774970.AUC70_05770"/>
<dbReference type="Proteomes" id="UP000094172">
    <property type="component" value="Unassembled WGS sequence"/>
</dbReference>
<accession>A0A1E3VQG7</accession>
<evidence type="ECO:0000256" key="1">
    <source>
        <dbReference type="ARBA" id="ARBA00004571"/>
    </source>
</evidence>
<keyword evidence="5 7" id="KW-0472">Membrane</keyword>